<feature type="non-terminal residue" evidence="1">
    <location>
        <position position="277"/>
    </location>
</feature>
<dbReference type="AlphaFoldDB" id="S8CBW9"/>
<dbReference type="Proteomes" id="UP000015453">
    <property type="component" value="Unassembled WGS sequence"/>
</dbReference>
<gene>
    <name evidence="1" type="ORF">M569_10431</name>
</gene>
<evidence type="ECO:0000313" key="1">
    <source>
        <dbReference type="EMBL" id="EPS64350.1"/>
    </source>
</evidence>
<name>S8CBW9_9LAMI</name>
<sequence>MPPMRLGSIYISVDAPLPLREFGYIDLSFTYGSVFGRNASYEASTDLPLNRHNALHVAGPIHLASLPFGEASLIGILCAKLRLKNLHLLPKTSFIETLHMTFGQVQQSIRRHPPTVHKDDGAHPLNKTFGGDHLFALYKKLVIPRELSDRIGAGGSKVGFILLKEAGHYTQLVPCQRIEGSSKVMPYWGQTDPLRRLPLFLRGQTYRCNSMSDVQIGGDGFERYVQISTLTGGIMAILCRALRLEIFRVILTTITEPLWKLKSFGHTHEVSVRASLK</sequence>
<dbReference type="EMBL" id="AUSU01004889">
    <property type="protein sequence ID" value="EPS64350.1"/>
    <property type="molecule type" value="Genomic_DNA"/>
</dbReference>
<keyword evidence="2" id="KW-1185">Reference proteome</keyword>
<evidence type="ECO:0000313" key="2">
    <source>
        <dbReference type="Proteomes" id="UP000015453"/>
    </source>
</evidence>
<comment type="caution">
    <text evidence="1">The sequence shown here is derived from an EMBL/GenBank/DDBJ whole genome shotgun (WGS) entry which is preliminary data.</text>
</comment>
<proteinExistence type="predicted"/>
<reference evidence="1 2" key="1">
    <citation type="journal article" date="2013" name="BMC Genomics">
        <title>The miniature genome of a carnivorous plant Genlisea aurea contains a low number of genes and short non-coding sequences.</title>
        <authorList>
            <person name="Leushkin E.V."/>
            <person name="Sutormin R.A."/>
            <person name="Nabieva E.R."/>
            <person name="Penin A.A."/>
            <person name="Kondrashov A.S."/>
            <person name="Logacheva M.D."/>
        </authorList>
    </citation>
    <scope>NUCLEOTIDE SEQUENCE [LARGE SCALE GENOMIC DNA]</scope>
</reference>
<protein>
    <submittedName>
        <fullName evidence="1">Uncharacterized protein</fullName>
    </submittedName>
</protein>
<accession>S8CBW9</accession>
<organism evidence="1 2">
    <name type="scientific">Genlisea aurea</name>
    <dbReference type="NCBI Taxonomy" id="192259"/>
    <lineage>
        <taxon>Eukaryota</taxon>
        <taxon>Viridiplantae</taxon>
        <taxon>Streptophyta</taxon>
        <taxon>Embryophyta</taxon>
        <taxon>Tracheophyta</taxon>
        <taxon>Spermatophyta</taxon>
        <taxon>Magnoliopsida</taxon>
        <taxon>eudicotyledons</taxon>
        <taxon>Gunneridae</taxon>
        <taxon>Pentapetalae</taxon>
        <taxon>asterids</taxon>
        <taxon>lamiids</taxon>
        <taxon>Lamiales</taxon>
        <taxon>Lentibulariaceae</taxon>
        <taxon>Genlisea</taxon>
    </lineage>
</organism>